<feature type="transmembrane region" description="Helical" evidence="1">
    <location>
        <begin position="46"/>
        <end position="63"/>
    </location>
</feature>
<name>A0ABZ2B9T2_9HYPH</name>
<feature type="transmembrane region" description="Helical" evidence="1">
    <location>
        <begin position="178"/>
        <end position="199"/>
    </location>
</feature>
<reference evidence="2" key="1">
    <citation type="submission" date="2023-08" db="EMBL/GenBank/DDBJ databases">
        <title>Complete genome sequence of Sinorhizobium chiapanecum ITTG S70 isolated from Acaciella angustissima nodules in Chiapas-Mexico.</title>
        <authorList>
            <person name="Rincon-Rosales R."/>
            <person name="Rogel M.A."/>
            <person name="Rincon-Medina C.I."/>
            <person name="Guerrero G."/>
            <person name="Manzano-Gomez L.A."/>
            <person name="Lopez-Lopez A."/>
            <person name="Rincon Molina F.A."/>
            <person name="Martinez-Romero E."/>
        </authorList>
    </citation>
    <scope>NUCLEOTIDE SEQUENCE</scope>
    <source>
        <strain evidence="2">ITTG S70</strain>
    </source>
</reference>
<evidence type="ECO:0000313" key="2">
    <source>
        <dbReference type="EMBL" id="WVT02847.1"/>
    </source>
</evidence>
<sequence>MSDVSIPVARANWAWLRNPRFDLSFIVGIPAFAILTGLVTVWQPHLFYPILIFDLWFLGYHHVISTYTRLCFDRKSFSEHWPLLVVFLPLVTAGTLAAAYALGLWVIVSIYFYWQWFHYTRQSWGISRAYRGKERTALYEDGWLDQAIFYALPVLGILYRSHQDPGTFIGLELRVVPVMSAMVDVAAAATAALLAFWTYRRFQAWREGRLAAAHTLYMLTHFAIFVVGYLAIADITYGWLVINIWHNAQYILFVWMFNTRRFKDGIDPEAPFLSYISQPGRIWLYLATCVLITGAIYWGVLRTVDWLFFAGLSATIVLYQIVNFHHYIVDSRIWKVRKEPIRKTLGLQD</sequence>
<proteinExistence type="predicted"/>
<feature type="transmembrane region" description="Helical" evidence="1">
    <location>
        <begin position="237"/>
        <end position="257"/>
    </location>
</feature>
<evidence type="ECO:0000313" key="3">
    <source>
        <dbReference type="Proteomes" id="UP001432360"/>
    </source>
</evidence>
<keyword evidence="3" id="KW-1185">Reference proteome</keyword>
<keyword evidence="1" id="KW-0812">Transmembrane</keyword>
<protein>
    <submittedName>
        <fullName evidence="2">Uncharacterized protein</fullName>
    </submittedName>
</protein>
<dbReference type="EMBL" id="CP133148">
    <property type="protein sequence ID" value="WVT02847.1"/>
    <property type="molecule type" value="Genomic_DNA"/>
</dbReference>
<feature type="transmembrane region" description="Helical" evidence="1">
    <location>
        <begin position="306"/>
        <end position="328"/>
    </location>
</feature>
<feature type="transmembrane region" description="Helical" evidence="1">
    <location>
        <begin position="282"/>
        <end position="300"/>
    </location>
</feature>
<feature type="transmembrane region" description="Helical" evidence="1">
    <location>
        <begin position="83"/>
        <end position="114"/>
    </location>
</feature>
<feature type="transmembrane region" description="Helical" evidence="1">
    <location>
        <begin position="211"/>
        <end position="231"/>
    </location>
</feature>
<evidence type="ECO:0000256" key="1">
    <source>
        <dbReference type="SAM" id="Phobius"/>
    </source>
</evidence>
<gene>
    <name evidence="2" type="ORF">RB548_15225</name>
</gene>
<keyword evidence="1" id="KW-0472">Membrane</keyword>
<feature type="transmembrane region" description="Helical" evidence="1">
    <location>
        <begin position="21"/>
        <end position="40"/>
    </location>
</feature>
<dbReference type="RefSeq" id="WP_331372108.1">
    <property type="nucleotide sequence ID" value="NZ_CP133148.1"/>
</dbReference>
<accession>A0ABZ2B9T2</accession>
<dbReference type="Proteomes" id="UP001432360">
    <property type="component" value="Chromosome"/>
</dbReference>
<keyword evidence="1" id="KW-1133">Transmembrane helix</keyword>
<organism evidence="2 3">
    <name type="scientific">Sinorhizobium chiapasense</name>
    <dbReference type="NCBI Taxonomy" id="501572"/>
    <lineage>
        <taxon>Bacteria</taxon>
        <taxon>Pseudomonadati</taxon>
        <taxon>Pseudomonadota</taxon>
        <taxon>Alphaproteobacteria</taxon>
        <taxon>Hyphomicrobiales</taxon>
        <taxon>Rhizobiaceae</taxon>
        <taxon>Sinorhizobium/Ensifer group</taxon>
        <taxon>Sinorhizobium</taxon>
    </lineage>
</organism>